<dbReference type="InterPro" id="IPR050428">
    <property type="entry name" value="TCS_sensor_his_kinase"/>
</dbReference>
<comment type="catalytic activity">
    <reaction evidence="1">
        <text>ATP + protein L-histidine = ADP + protein N-phospho-L-histidine.</text>
        <dbReference type="EC" id="2.7.13.3"/>
    </reaction>
</comment>
<keyword evidence="5" id="KW-0418">Kinase</keyword>
<keyword evidence="7" id="KW-0472">Membrane</keyword>
<evidence type="ECO:0000259" key="8">
    <source>
        <dbReference type="PROSITE" id="PS50042"/>
    </source>
</evidence>
<feature type="domain" description="Cyclic nucleotide-binding" evidence="8">
    <location>
        <begin position="222"/>
        <end position="280"/>
    </location>
</feature>
<dbReference type="InterPro" id="IPR013587">
    <property type="entry name" value="Nitrate/nitrite_sensing"/>
</dbReference>
<proteinExistence type="predicted"/>
<keyword evidence="3" id="KW-0597">Phosphoprotein</keyword>
<dbReference type="GO" id="GO:0004673">
    <property type="term" value="F:protein histidine kinase activity"/>
    <property type="evidence" value="ECO:0007669"/>
    <property type="project" value="UniProtKB-EC"/>
</dbReference>
<reference evidence="9" key="1">
    <citation type="submission" date="2021-05" db="EMBL/GenBank/DDBJ databases">
        <authorList>
            <person name="Kaiqin L."/>
            <person name="Jian G."/>
        </authorList>
    </citation>
    <scope>NUCLEOTIDE SEQUENCE</scope>
    <source>
        <strain evidence="9">HDS5</strain>
    </source>
</reference>
<feature type="transmembrane region" description="Helical" evidence="7">
    <location>
        <begin position="149"/>
        <end position="172"/>
    </location>
</feature>
<evidence type="ECO:0000256" key="6">
    <source>
        <dbReference type="SAM" id="MobiDB-lite"/>
    </source>
</evidence>
<keyword evidence="4" id="KW-0808">Transferase</keyword>
<dbReference type="InterPro" id="IPR003594">
    <property type="entry name" value="HATPase_dom"/>
</dbReference>
<dbReference type="Gene3D" id="3.30.565.10">
    <property type="entry name" value="Histidine kinase-like ATPase, C-terminal domain"/>
    <property type="match status" value="1"/>
</dbReference>
<evidence type="ECO:0000256" key="2">
    <source>
        <dbReference type="ARBA" id="ARBA00012438"/>
    </source>
</evidence>
<evidence type="ECO:0000256" key="3">
    <source>
        <dbReference type="ARBA" id="ARBA00022553"/>
    </source>
</evidence>
<dbReference type="PROSITE" id="PS50042">
    <property type="entry name" value="CNMP_BINDING_3"/>
    <property type="match status" value="1"/>
</dbReference>
<keyword evidence="7" id="KW-0812">Transmembrane</keyword>
<feature type="compositionally biased region" description="Gly residues" evidence="6">
    <location>
        <begin position="487"/>
        <end position="503"/>
    </location>
</feature>
<accession>A0A975LD44</accession>
<dbReference type="Pfam" id="PF02518">
    <property type="entry name" value="HATPase_c"/>
    <property type="match status" value="1"/>
</dbReference>
<keyword evidence="10" id="KW-1185">Reference proteome</keyword>
<sequence length="517" mass="55470">MGRPGRPDRRRALPHLRSLASLLRSREYLSQQDAVLTHSVATGSFTSEAHTRFASAAGAQRHTWTQVESATGSQRSQDYTELNGSSQKRAVYSLQDIVIGNPGGPDTRVPVEPRSWSEATGDLDERLRAVERARMAQIVETGHAHARELLLGVLLVSVLALAVALASVVVAVTGSQRLGRRLQDLRTHTLHHARFRLPQVSARLRAGESVDVDAEAPRLRGGPRDELGQVAEAFDDAQRAAVVAAVEEAQVRAGVRNVFRNITRRTQSLVHRQLSLLDRLERTETDPQVLESLFRIDHFSTQMRRNAENLMLLSGDRPSRRGGGSVGLHEAVRAAASEIEDYARVRVLALPRVSLSGEAGSDLVRLVAELLENAASFSPPGTEVSVSGRTLEGGDCLVEVEDEGLGMTVGQLESANALLAEPPRFDLARMREDSQLGLFVVATIASRHGFVVELRASPYQGTRALVRLPERVLVTRDGSTGPMRGVGVAGPGSGGNAVAGPGSGDALPGADPVSPSP</sequence>
<dbReference type="PANTHER" id="PTHR45436:SF5">
    <property type="entry name" value="SENSOR HISTIDINE KINASE TRCS"/>
    <property type="match status" value="1"/>
</dbReference>
<dbReference type="Proteomes" id="UP000682416">
    <property type="component" value="Chromosome"/>
</dbReference>
<evidence type="ECO:0000256" key="5">
    <source>
        <dbReference type="ARBA" id="ARBA00022777"/>
    </source>
</evidence>
<evidence type="ECO:0000256" key="1">
    <source>
        <dbReference type="ARBA" id="ARBA00000085"/>
    </source>
</evidence>
<evidence type="ECO:0000256" key="4">
    <source>
        <dbReference type="ARBA" id="ARBA00022679"/>
    </source>
</evidence>
<dbReference type="KEGG" id="nec:KGD82_14280"/>
<dbReference type="EMBL" id="CP074402">
    <property type="protein sequence ID" value="QVJ03278.1"/>
    <property type="molecule type" value="Genomic_DNA"/>
</dbReference>
<dbReference type="InterPro" id="IPR000595">
    <property type="entry name" value="cNMP-bd_dom"/>
</dbReference>
<dbReference type="SMART" id="SM00387">
    <property type="entry name" value="HATPase_c"/>
    <property type="match status" value="1"/>
</dbReference>
<evidence type="ECO:0000256" key="7">
    <source>
        <dbReference type="SAM" id="Phobius"/>
    </source>
</evidence>
<dbReference type="SUPFAM" id="SSF55874">
    <property type="entry name" value="ATPase domain of HSP90 chaperone/DNA topoisomerase II/histidine kinase"/>
    <property type="match status" value="1"/>
</dbReference>
<organism evidence="9 10">
    <name type="scientific">Nocardiopsis eucommiae</name>
    <dbReference type="NCBI Taxonomy" id="2831970"/>
    <lineage>
        <taxon>Bacteria</taxon>
        <taxon>Bacillati</taxon>
        <taxon>Actinomycetota</taxon>
        <taxon>Actinomycetes</taxon>
        <taxon>Streptosporangiales</taxon>
        <taxon>Nocardiopsidaceae</taxon>
        <taxon>Nocardiopsis</taxon>
    </lineage>
</organism>
<dbReference type="GO" id="GO:0000160">
    <property type="term" value="P:phosphorelay signal transduction system"/>
    <property type="evidence" value="ECO:0007669"/>
    <property type="project" value="TreeGrafter"/>
</dbReference>
<keyword evidence="7" id="KW-1133">Transmembrane helix</keyword>
<dbReference type="AlphaFoldDB" id="A0A975LD44"/>
<dbReference type="Pfam" id="PF08376">
    <property type="entry name" value="NIT"/>
    <property type="match status" value="1"/>
</dbReference>
<dbReference type="InterPro" id="IPR036890">
    <property type="entry name" value="HATPase_C_sf"/>
</dbReference>
<feature type="region of interest" description="Disordered" evidence="6">
    <location>
        <begin position="477"/>
        <end position="517"/>
    </location>
</feature>
<dbReference type="EC" id="2.7.13.3" evidence="2"/>
<dbReference type="GO" id="GO:0005886">
    <property type="term" value="C:plasma membrane"/>
    <property type="evidence" value="ECO:0007669"/>
    <property type="project" value="TreeGrafter"/>
</dbReference>
<protein>
    <recommendedName>
        <fullName evidence="2">histidine kinase</fullName>
        <ecNumber evidence="2">2.7.13.3</ecNumber>
    </recommendedName>
</protein>
<name>A0A975LD44_9ACTN</name>
<evidence type="ECO:0000313" key="9">
    <source>
        <dbReference type="EMBL" id="QVJ03278.1"/>
    </source>
</evidence>
<dbReference type="PANTHER" id="PTHR45436">
    <property type="entry name" value="SENSOR HISTIDINE KINASE YKOH"/>
    <property type="match status" value="1"/>
</dbReference>
<gene>
    <name evidence="9" type="ORF">KGD82_14280</name>
</gene>
<evidence type="ECO:0000313" key="10">
    <source>
        <dbReference type="Proteomes" id="UP000682416"/>
    </source>
</evidence>